<evidence type="ECO:0000313" key="1">
    <source>
        <dbReference type="EMBL" id="CAD8065621.1"/>
    </source>
</evidence>
<evidence type="ECO:0000313" key="2">
    <source>
        <dbReference type="Proteomes" id="UP000692954"/>
    </source>
</evidence>
<dbReference type="OrthoDB" id="302474at2759"/>
<protein>
    <submittedName>
        <fullName evidence="1">Uncharacterized protein</fullName>
    </submittedName>
</protein>
<gene>
    <name evidence="1" type="ORF">PSON_ATCC_30995.1.T0200327</name>
</gene>
<name>A0A8S1LGN9_9CILI</name>
<proteinExistence type="predicted"/>
<keyword evidence="2" id="KW-1185">Reference proteome</keyword>
<dbReference type="Proteomes" id="UP000692954">
    <property type="component" value="Unassembled WGS sequence"/>
</dbReference>
<reference evidence="1" key="1">
    <citation type="submission" date="2021-01" db="EMBL/GenBank/DDBJ databases">
        <authorList>
            <consortium name="Genoscope - CEA"/>
            <person name="William W."/>
        </authorList>
    </citation>
    <scope>NUCLEOTIDE SEQUENCE</scope>
</reference>
<organism evidence="1 2">
    <name type="scientific">Paramecium sonneborni</name>
    <dbReference type="NCBI Taxonomy" id="65129"/>
    <lineage>
        <taxon>Eukaryota</taxon>
        <taxon>Sar</taxon>
        <taxon>Alveolata</taxon>
        <taxon>Ciliophora</taxon>
        <taxon>Intramacronucleata</taxon>
        <taxon>Oligohymenophorea</taxon>
        <taxon>Peniculida</taxon>
        <taxon>Parameciidae</taxon>
        <taxon>Paramecium</taxon>
    </lineage>
</organism>
<accession>A0A8S1LGN9</accession>
<dbReference type="AlphaFoldDB" id="A0A8S1LGN9"/>
<comment type="caution">
    <text evidence="1">The sequence shown here is derived from an EMBL/GenBank/DDBJ whole genome shotgun (WGS) entry which is preliminary data.</text>
</comment>
<sequence>MQEDLNSSLDSLELELYHKPNKKIQSILTYLRQQKIQFCTDPKKKQEIYYSKTDKEDDNKDFGLFKNRFFKRNSQASPIFLEIKLS</sequence>
<dbReference type="EMBL" id="CAJJDN010000020">
    <property type="protein sequence ID" value="CAD8065621.1"/>
    <property type="molecule type" value="Genomic_DNA"/>
</dbReference>